<sequence length="310" mass="32802">MASAGAKRQPEAQNGATIGLAQVAEIPECPGPGEKCLVPAHETCRTLGEDKYSVGHSFEPELQEEGINRGEEGINPGVETGEERGPKPTSSIVRPSHGPKRKPIKAEAELPPGMLLPKEEPEGSHSESSLSAKQHKKAKKRKSVGAPVPPAVAGTSTPTETLGLEPFALPRVLAGKAQRLRPLYQYINYCNPELNQAGDGDRESEVEPESELALAPEEAGVEQLQLQAWLPVTGELGLALALPCPNTLVPLTHTPPSLGQELGEEPGGLCGLRMSGSLKAEVDKTTQVDIDKMLSVCAAPLVPPLSPQYK</sequence>
<feature type="region of interest" description="Disordered" evidence="1">
    <location>
        <begin position="55"/>
        <end position="160"/>
    </location>
</feature>
<protein>
    <submittedName>
        <fullName evidence="2">4933405L10Rik protein</fullName>
    </submittedName>
</protein>
<dbReference type="Proteomes" id="UP001152836">
    <property type="component" value="Unassembled WGS sequence"/>
</dbReference>
<organism evidence="2 3">
    <name type="scientific">Phodopus roborovskii</name>
    <name type="common">Roborovski's desert hamster</name>
    <name type="synonym">Cricetulus roborovskii</name>
    <dbReference type="NCBI Taxonomy" id="109678"/>
    <lineage>
        <taxon>Eukaryota</taxon>
        <taxon>Metazoa</taxon>
        <taxon>Chordata</taxon>
        <taxon>Craniata</taxon>
        <taxon>Vertebrata</taxon>
        <taxon>Euteleostomi</taxon>
        <taxon>Mammalia</taxon>
        <taxon>Eutheria</taxon>
        <taxon>Euarchontoglires</taxon>
        <taxon>Glires</taxon>
        <taxon>Rodentia</taxon>
        <taxon>Myomorpha</taxon>
        <taxon>Muroidea</taxon>
        <taxon>Cricetidae</taxon>
        <taxon>Cricetinae</taxon>
        <taxon>Phodopus</taxon>
    </lineage>
</organism>
<gene>
    <name evidence="2" type="primary">4933405L10Rik</name>
    <name evidence="2" type="ORF">PHOROB_LOCUS14003</name>
</gene>
<comment type="caution">
    <text evidence="2">The sequence shown here is derived from an EMBL/GenBank/DDBJ whole genome shotgun (WGS) entry which is preliminary data.</text>
</comment>
<dbReference type="EMBL" id="CALSGD010001542">
    <property type="protein sequence ID" value="CAH7068625.1"/>
    <property type="molecule type" value="Genomic_DNA"/>
</dbReference>
<keyword evidence="3" id="KW-1185">Reference proteome</keyword>
<dbReference type="PANTHER" id="PTHR37867:SF1">
    <property type="entry name" value="CHROMOSOME 16 OPEN READING FRAME 86"/>
    <property type="match status" value="1"/>
</dbReference>
<dbReference type="AlphaFoldDB" id="A0AAU9ZZ91"/>
<dbReference type="PANTHER" id="PTHR37867">
    <property type="entry name" value="CHROMOSOME 16 OPEN READING FRAME 86"/>
    <property type="match status" value="1"/>
</dbReference>
<evidence type="ECO:0000256" key="1">
    <source>
        <dbReference type="SAM" id="MobiDB-lite"/>
    </source>
</evidence>
<feature type="compositionally biased region" description="Basic residues" evidence="1">
    <location>
        <begin position="133"/>
        <end position="143"/>
    </location>
</feature>
<reference evidence="2" key="1">
    <citation type="submission" date="2022-06" db="EMBL/GenBank/DDBJ databases">
        <authorList>
            <person name="Andreotti S."/>
            <person name="Wyler E."/>
        </authorList>
    </citation>
    <scope>NUCLEOTIDE SEQUENCE</scope>
</reference>
<evidence type="ECO:0000313" key="3">
    <source>
        <dbReference type="Proteomes" id="UP001152836"/>
    </source>
</evidence>
<name>A0AAU9ZZ91_PHORO</name>
<evidence type="ECO:0000313" key="2">
    <source>
        <dbReference type="EMBL" id="CAH7068625.1"/>
    </source>
</evidence>
<accession>A0AAU9ZZ91</accession>
<dbReference type="Pfam" id="PF15762">
    <property type="entry name" value="DUF4691"/>
    <property type="match status" value="1"/>
</dbReference>
<proteinExistence type="predicted"/>
<dbReference type="InterPro" id="IPR031516">
    <property type="entry name" value="DUF4691"/>
</dbReference>